<dbReference type="AlphaFoldDB" id="A0A7W4Z7S1"/>
<dbReference type="Proteomes" id="UP000535937">
    <property type="component" value="Unassembled WGS sequence"/>
</dbReference>
<evidence type="ECO:0000313" key="2">
    <source>
        <dbReference type="Proteomes" id="UP000535937"/>
    </source>
</evidence>
<dbReference type="EMBL" id="JACHWZ010000002">
    <property type="protein sequence ID" value="MBB3059786.1"/>
    <property type="molecule type" value="Genomic_DNA"/>
</dbReference>
<keyword evidence="2" id="KW-1185">Reference proteome</keyword>
<proteinExistence type="predicted"/>
<organism evidence="1 2">
    <name type="scientific">Microbulbifer rhizosphaerae</name>
    <dbReference type="NCBI Taxonomy" id="1562603"/>
    <lineage>
        <taxon>Bacteria</taxon>
        <taxon>Pseudomonadati</taxon>
        <taxon>Pseudomonadota</taxon>
        <taxon>Gammaproteobacteria</taxon>
        <taxon>Cellvibrionales</taxon>
        <taxon>Microbulbiferaceae</taxon>
        <taxon>Microbulbifer</taxon>
    </lineage>
</organism>
<comment type="caution">
    <text evidence="1">The sequence shown here is derived from an EMBL/GenBank/DDBJ whole genome shotgun (WGS) entry which is preliminary data.</text>
</comment>
<protein>
    <submittedName>
        <fullName evidence="1">Uncharacterized protein</fullName>
    </submittedName>
</protein>
<sequence length="86" mass="9751">MNISNDKIKNIGKLVLQCEDVVENEWDSLSFVFDVAEGSASNPGFLYRDEKAIPATSEIEDKPLVLDDTIVDLINEIAREYGHEWH</sequence>
<gene>
    <name evidence="1" type="ORF">FHS09_000594</name>
</gene>
<accession>A0A7W4Z7S1</accession>
<evidence type="ECO:0000313" key="1">
    <source>
        <dbReference type="EMBL" id="MBB3059786.1"/>
    </source>
</evidence>
<name>A0A7W4Z7S1_9GAMM</name>
<reference evidence="1 2" key="1">
    <citation type="submission" date="2020-08" db="EMBL/GenBank/DDBJ databases">
        <title>Genomic Encyclopedia of Type Strains, Phase III (KMG-III): the genomes of soil and plant-associated and newly described type strains.</title>
        <authorList>
            <person name="Whitman W."/>
        </authorList>
    </citation>
    <scope>NUCLEOTIDE SEQUENCE [LARGE SCALE GENOMIC DNA]</scope>
    <source>
        <strain evidence="1 2">CECT 8799</strain>
    </source>
</reference>
<dbReference type="RefSeq" id="WP_183456513.1">
    <property type="nucleotide sequence ID" value="NZ_JACHWZ010000002.1"/>
</dbReference>